<dbReference type="Pfam" id="PF08448">
    <property type="entry name" value="PAS_4"/>
    <property type="match status" value="1"/>
</dbReference>
<dbReference type="PROSITE" id="PS50887">
    <property type="entry name" value="GGDEF"/>
    <property type="match status" value="1"/>
</dbReference>
<evidence type="ECO:0008006" key="14">
    <source>
        <dbReference type="Google" id="ProtNLM"/>
    </source>
</evidence>
<dbReference type="Gene3D" id="3.30.450.20">
    <property type="entry name" value="PAS domain"/>
    <property type="match status" value="3"/>
</dbReference>
<evidence type="ECO:0000256" key="1">
    <source>
        <dbReference type="ARBA" id="ARBA00004651"/>
    </source>
</evidence>
<dbReference type="SUPFAM" id="SSF55073">
    <property type="entry name" value="Nucleotide cyclase"/>
    <property type="match status" value="1"/>
</dbReference>
<dbReference type="EMBL" id="BMED01000008">
    <property type="protein sequence ID" value="GGD00238.1"/>
    <property type="molecule type" value="Genomic_DNA"/>
</dbReference>
<name>A0A916XRS5_9BURK</name>
<dbReference type="InterPro" id="IPR035965">
    <property type="entry name" value="PAS-like_dom_sf"/>
</dbReference>
<evidence type="ECO:0000256" key="4">
    <source>
        <dbReference type="ARBA" id="ARBA00022989"/>
    </source>
</evidence>
<dbReference type="PROSITE" id="PS50113">
    <property type="entry name" value="PAC"/>
    <property type="match status" value="1"/>
</dbReference>
<accession>A0A916XRS5</accession>
<feature type="domain" description="PAS" evidence="8">
    <location>
        <begin position="396"/>
        <end position="441"/>
    </location>
</feature>
<protein>
    <recommendedName>
        <fullName evidence="14">PAS domain S-box-containing protein/diguanylate cyclase (GGDEF) domain-containing protein</fullName>
    </recommendedName>
</protein>
<evidence type="ECO:0000313" key="13">
    <source>
        <dbReference type="Proteomes" id="UP000637423"/>
    </source>
</evidence>
<comment type="caution">
    <text evidence="12">The sequence shown here is derived from an EMBL/GenBank/DDBJ whole genome shotgun (WGS) entry which is preliminary data.</text>
</comment>
<feature type="domain" description="PAC" evidence="9">
    <location>
        <begin position="584"/>
        <end position="636"/>
    </location>
</feature>
<dbReference type="InterPro" id="IPR035919">
    <property type="entry name" value="EAL_sf"/>
</dbReference>
<dbReference type="RefSeq" id="WP_188569334.1">
    <property type="nucleotide sequence ID" value="NZ_BMED01000008.1"/>
</dbReference>
<keyword evidence="3 7" id="KW-0812">Transmembrane</keyword>
<reference evidence="12" key="2">
    <citation type="submission" date="2020-09" db="EMBL/GenBank/DDBJ databases">
        <authorList>
            <person name="Sun Q."/>
            <person name="Zhou Y."/>
        </authorList>
    </citation>
    <scope>NUCLEOTIDE SEQUENCE</scope>
    <source>
        <strain evidence="12">CGMCC 1.10998</strain>
    </source>
</reference>
<evidence type="ECO:0000256" key="6">
    <source>
        <dbReference type="SAM" id="Coils"/>
    </source>
</evidence>
<dbReference type="NCBIfam" id="TIGR00229">
    <property type="entry name" value="sensory_box"/>
    <property type="match status" value="2"/>
</dbReference>
<keyword evidence="2" id="KW-1003">Cell membrane</keyword>
<dbReference type="CDD" id="cd01949">
    <property type="entry name" value="GGDEF"/>
    <property type="match status" value="1"/>
</dbReference>
<dbReference type="InterPro" id="IPR000014">
    <property type="entry name" value="PAS"/>
</dbReference>
<dbReference type="SMART" id="SM00091">
    <property type="entry name" value="PAS"/>
    <property type="match status" value="2"/>
</dbReference>
<evidence type="ECO:0000313" key="12">
    <source>
        <dbReference type="EMBL" id="GGD00238.1"/>
    </source>
</evidence>
<dbReference type="InterPro" id="IPR052155">
    <property type="entry name" value="Biofilm_reg_signaling"/>
</dbReference>
<evidence type="ECO:0000256" key="2">
    <source>
        <dbReference type="ARBA" id="ARBA00022475"/>
    </source>
</evidence>
<dbReference type="AlphaFoldDB" id="A0A916XRS5"/>
<comment type="subcellular location">
    <subcellularLocation>
        <location evidence="1">Cell membrane</location>
        <topology evidence="1">Multi-pass membrane protein</topology>
    </subcellularLocation>
</comment>
<dbReference type="InterPro" id="IPR001633">
    <property type="entry name" value="EAL_dom"/>
</dbReference>
<dbReference type="Gene3D" id="3.30.70.270">
    <property type="match status" value="1"/>
</dbReference>
<dbReference type="Pfam" id="PF00563">
    <property type="entry name" value="EAL"/>
    <property type="match status" value="1"/>
</dbReference>
<keyword evidence="4 7" id="KW-1133">Transmembrane helix</keyword>
<dbReference type="InterPro" id="IPR000700">
    <property type="entry name" value="PAS-assoc_C"/>
</dbReference>
<dbReference type="FunFam" id="3.20.20.450:FF:000001">
    <property type="entry name" value="Cyclic di-GMP phosphodiesterase yahA"/>
    <property type="match status" value="1"/>
</dbReference>
<keyword evidence="13" id="KW-1185">Reference proteome</keyword>
<sequence>MKKNIGDKPGRSSGWPLKIELALFGTLIFVLGIGGLSWFVVEGLRTDFAHVVEEEQATASSYVARTVDRELSQRLKALLAIADQSGELLQTDPLRLQAYLADKPVAKQIFTRDIYVISKQGIRIAEAPALGFTGSSYADSPYFKEVMATGRPVIRPTFGRFAKKPVLIVAVPLYEKDGSIGGVLCGSELIDPGSPFYFAGEVRNGKTGGFHVVSLKDGVIVTSSDPARVLQAVPAKGKNALFDRRLQGYMGPGVIVDSTGTEILSSAARVAAANWLVIAYLPTAEAFTPIRGVATRIYTGAVCIALFGGILIWLLVRRKLAPLEYATRQIGMSGYGKTSMEPLPVSGSSEIRLLLNDFNRLLVYAGEQQNIIRNERDQLEKTMAEREEAVAALHQSSSSLRSMLDSMMEGCQIVDFDWRYLYINDAAEKQNGRPTAELLGKVVTDCWPGFTGTEIYVLEKNCMDQRIMQRGEFEFEYPDGRKGWFRVIIQPVPEGIVIFSENITERMQAEADLGIAAAAFESQEGIVVTDAEGIILRVNRAFTEITGYTAEDVVGKTPFLFQSDRNSEEEYRAKWDAVNLTGGWQGEVWSKRKDGENYPQWLTISAVKDSSGKVTHYVRTQFDISERKKAEDRIQELAFFDQLTGLPNRTLLLDRLKQTMTSSLRSGNFSALMFIDLDDFKALNDTLGHDMGDLLLQQVAQRLKSCVREGDTVARLGGDEFVVLLAGLGSNEADSVASAKIVIDKILVELRKIYELGDVSHQSTASVGITLFGSQPVSIDELMKQADLAMYRSKSAGRNEFRFFDPAMQVAAVERVALATDLRKAIEEKQFLLHYQAQVISGNGVIGAEVLVRWMHPQRGLVSPAEFIPLAEETGLILPLGDWVLETACAQLAVWALRPEMEHLTIAVNVSARQFGKLDFVERVLSVLKRTGANAARLKLELTESLLVDNVQETIEKMFALKAKGVGFSLDDFGTGYSSLSYLKKLPLDQLKIDQSFVRDVLLDPNDAAIARTIVALAQSLGLGVIAEGVETEMQRDFLAGVGCHCYQGYLFSRPVVLEAFEELVLKREMIEGLSHKVNAETA</sequence>
<dbReference type="InterPro" id="IPR013656">
    <property type="entry name" value="PAS_4"/>
</dbReference>
<feature type="domain" description="PAS" evidence="8">
    <location>
        <begin position="526"/>
        <end position="557"/>
    </location>
</feature>
<dbReference type="GO" id="GO:0005886">
    <property type="term" value="C:plasma membrane"/>
    <property type="evidence" value="ECO:0007669"/>
    <property type="project" value="UniProtKB-SubCell"/>
</dbReference>
<evidence type="ECO:0000256" key="3">
    <source>
        <dbReference type="ARBA" id="ARBA00022692"/>
    </source>
</evidence>
<dbReference type="Pfam" id="PF13426">
    <property type="entry name" value="PAS_9"/>
    <property type="match status" value="1"/>
</dbReference>
<dbReference type="PROSITE" id="PS50112">
    <property type="entry name" value="PAS"/>
    <property type="match status" value="2"/>
</dbReference>
<feature type="domain" description="GGDEF" evidence="11">
    <location>
        <begin position="668"/>
        <end position="806"/>
    </location>
</feature>
<feature type="coiled-coil region" evidence="6">
    <location>
        <begin position="369"/>
        <end position="396"/>
    </location>
</feature>
<proteinExistence type="predicted"/>
<dbReference type="PANTHER" id="PTHR44757:SF2">
    <property type="entry name" value="BIOFILM ARCHITECTURE MAINTENANCE PROTEIN MBAA"/>
    <property type="match status" value="1"/>
</dbReference>
<dbReference type="SUPFAM" id="SSF55785">
    <property type="entry name" value="PYP-like sensor domain (PAS domain)"/>
    <property type="match status" value="2"/>
</dbReference>
<dbReference type="InterPro" id="IPR029787">
    <property type="entry name" value="Nucleotide_cyclase"/>
</dbReference>
<dbReference type="CDD" id="cd00130">
    <property type="entry name" value="PAS"/>
    <property type="match status" value="2"/>
</dbReference>
<gene>
    <name evidence="12" type="ORF">GCM10011396_54690</name>
</gene>
<dbReference type="InterPro" id="IPR043128">
    <property type="entry name" value="Rev_trsase/Diguanyl_cyclase"/>
</dbReference>
<dbReference type="CDD" id="cd12914">
    <property type="entry name" value="PDC1_DGC_like"/>
    <property type="match status" value="1"/>
</dbReference>
<dbReference type="SMART" id="SM00086">
    <property type="entry name" value="PAC"/>
    <property type="match status" value="2"/>
</dbReference>
<feature type="domain" description="EAL" evidence="10">
    <location>
        <begin position="815"/>
        <end position="1069"/>
    </location>
</feature>
<evidence type="ECO:0000256" key="5">
    <source>
        <dbReference type="ARBA" id="ARBA00023136"/>
    </source>
</evidence>
<evidence type="ECO:0000259" key="10">
    <source>
        <dbReference type="PROSITE" id="PS50883"/>
    </source>
</evidence>
<dbReference type="SUPFAM" id="SSF141868">
    <property type="entry name" value="EAL domain-like"/>
    <property type="match status" value="1"/>
</dbReference>
<dbReference type="InterPro" id="IPR001610">
    <property type="entry name" value="PAC"/>
</dbReference>
<dbReference type="Pfam" id="PF02743">
    <property type="entry name" value="dCache_1"/>
    <property type="match status" value="1"/>
</dbReference>
<dbReference type="InterPro" id="IPR000160">
    <property type="entry name" value="GGDEF_dom"/>
</dbReference>
<evidence type="ECO:0000259" key="11">
    <source>
        <dbReference type="PROSITE" id="PS50887"/>
    </source>
</evidence>
<reference evidence="12" key="1">
    <citation type="journal article" date="2014" name="Int. J. Syst. Evol. Microbiol.">
        <title>Complete genome sequence of Corynebacterium casei LMG S-19264T (=DSM 44701T), isolated from a smear-ripened cheese.</title>
        <authorList>
            <consortium name="US DOE Joint Genome Institute (JGI-PGF)"/>
            <person name="Walter F."/>
            <person name="Albersmeier A."/>
            <person name="Kalinowski J."/>
            <person name="Ruckert C."/>
        </authorList>
    </citation>
    <scope>NUCLEOTIDE SEQUENCE</scope>
    <source>
        <strain evidence="12">CGMCC 1.10998</strain>
    </source>
</reference>
<dbReference type="CDD" id="cd01948">
    <property type="entry name" value="EAL"/>
    <property type="match status" value="1"/>
</dbReference>
<dbReference type="PROSITE" id="PS50883">
    <property type="entry name" value="EAL"/>
    <property type="match status" value="1"/>
</dbReference>
<dbReference type="Pfam" id="PF00990">
    <property type="entry name" value="GGDEF"/>
    <property type="match status" value="1"/>
</dbReference>
<dbReference type="Proteomes" id="UP000637423">
    <property type="component" value="Unassembled WGS sequence"/>
</dbReference>
<evidence type="ECO:0000259" key="9">
    <source>
        <dbReference type="PROSITE" id="PS50113"/>
    </source>
</evidence>
<feature type="transmembrane region" description="Helical" evidence="7">
    <location>
        <begin position="297"/>
        <end position="316"/>
    </location>
</feature>
<dbReference type="SMART" id="SM00052">
    <property type="entry name" value="EAL"/>
    <property type="match status" value="1"/>
</dbReference>
<dbReference type="Gene3D" id="3.20.20.450">
    <property type="entry name" value="EAL domain"/>
    <property type="match status" value="1"/>
</dbReference>
<feature type="transmembrane region" description="Helical" evidence="7">
    <location>
        <begin position="21"/>
        <end position="41"/>
    </location>
</feature>
<organism evidence="12 13">
    <name type="scientific">Undibacterium terreum</name>
    <dbReference type="NCBI Taxonomy" id="1224302"/>
    <lineage>
        <taxon>Bacteria</taxon>
        <taxon>Pseudomonadati</taxon>
        <taxon>Pseudomonadota</taxon>
        <taxon>Betaproteobacteria</taxon>
        <taxon>Burkholderiales</taxon>
        <taxon>Oxalobacteraceae</taxon>
        <taxon>Undibacterium</taxon>
    </lineage>
</organism>
<dbReference type="CDD" id="cd18774">
    <property type="entry name" value="PDC2_HK_sensor"/>
    <property type="match status" value="1"/>
</dbReference>
<evidence type="ECO:0000259" key="8">
    <source>
        <dbReference type="PROSITE" id="PS50112"/>
    </source>
</evidence>
<dbReference type="NCBIfam" id="TIGR00254">
    <property type="entry name" value="GGDEF"/>
    <property type="match status" value="1"/>
</dbReference>
<keyword evidence="6" id="KW-0175">Coiled coil</keyword>
<dbReference type="InterPro" id="IPR033479">
    <property type="entry name" value="dCache_1"/>
</dbReference>
<keyword evidence="5 7" id="KW-0472">Membrane</keyword>
<evidence type="ECO:0000256" key="7">
    <source>
        <dbReference type="SAM" id="Phobius"/>
    </source>
</evidence>
<dbReference type="PANTHER" id="PTHR44757">
    <property type="entry name" value="DIGUANYLATE CYCLASE DGCP"/>
    <property type="match status" value="1"/>
</dbReference>
<dbReference type="SMART" id="SM00267">
    <property type="entry name" value="GGDEF"/>
    <property type="match status" value="1"/>
</dbReference>